<organism evidence="1 2">
    <name type="scientific">Pyropia yezoensis</name>
    <name type="common">Susabi-nori</name>
    <name type="synonym">Porphyra yezoensis</name>
    <dbReference type="NCBI Taxonomy" id="2788"/>
    <lineage>
        <taxon>Eukaryota</taxon>
        <taxon>Rhodophyta</taxon>
        <taxon>Bangiophyceae</taxon>
        <taxon>Bangiales</taxon>
        <taxon>Bangiaceae</taxon>
        <taxon>Pyropia</taxon>
    </lineage>
</organism>
<dbReference type="Proteomes" id="UP000798662">
    <property type="component" value="Chromosome 2"/>
</dbReference>
<dbReference type="EMBL" id="CM020619">
    <property type="protein sequence ID" value="KAK1864432.1"/>
    <property type="molecule type" value="Genomic_DNA"/>
</dbReference>
<evidence type="ECO:0000313" key="1">
    <source>
        <dbReference type="EMBL" id="KAK1864432.1"/>
    </source>
</evidence>
<comment type="caution">
    <text evidence="1">The sequence shown here is derived from an EMBL/GenBank/DDBJ whole genome shotgun (WGS) entry which is preliminary data.</text>
</comment>
<keyword evidence="2" id="KW-1185">Reference proteome</keyword>
<protein>
    <submittedName>
        <fullName evidence="1">Uncharacterized protein</fullName>
    </submittedName>
</protein>
<proteinExistence type="predicted"/>
<evidence type="ECO:0000313" key="2">
    <source>
        <dbReference type="Proteomes" id="UP000798662"/>
    </source>
</evidence>
<accession>A0ACC3C3R4</accession>
<sequence length="618" mass="60395">MRPVPDERLVAVVATAAGAGRSGAGGASEVWRLVREAAGRGVVLDAVGRNVLVEALVRAGDVDGAVSVLRGGVGGVASGGRALNSVVRGLGEQGRVDEAFELVAEAVAGNEVAPGLTCAGVVDDVTRNSLVGAVVRGGGWRRARQLLAAGVEGVTPRADNGVPATGADGTDGRVAATIPLGFGQWASVDEAVVAYTCLATGLASAGAYAAAMETLTTEMSAAGVPPTSRSFTAVISACLPRTPSPPSGPGGAATASSSAAATAVGTVDPPQSRGVTTALALYGMMTAPGSVTPPTSITVAAVVTGLARAVLNAFVGVASYAGEVALAEAVVAEMEAAADGTPASSGGSSSPLSQGLALAPTVTPDGRTYAPLLSSALRRGDVAAAWVVYARARERGAILSAASVVNLLRALLASAGVGGGSSSARAMGGGGDRRAASPPPSTISRGVVRPGGGLLPPRRVQRGGGRGGGGGGVAGAAASAEVDELVLVAGRAAALWRDMQGLGYADKPDAAAWGRAVRGLCATVSEAWKGVALSAEGGWAAGGGSGGGGGRAGRAGDAPGGAASGAADAREPRDGGWRSRGRGRGGVDGDDEAWRRTASGRIFEKHGWNAIDSRWSAF</sequence>
<reference evidence="1" key="1">
    <citation type="submission" date="2019-11" db="EMBL/GenBank/DDBJ databases">
        <title>Nori genome reveals adaptations in red seaweeds to the harsh intertidal environment.</title>
        <authorList>
            <person name="Wang D."/>
            <person name="Mao Y."/>
        </authorList>
    </citation>
    <scope>NUCLEOTIDE SEQUENCE</scope>
    <source>
        <tissue evidence="1">Gametophyte</tissue>
    </source>
</reference>
<gene>
    <name evidence="1" type="ORF">I4F81_006979</name>
</gene>
<name>A0ACC3C3R4_PYRYE</name>